<proteinExistence type="predicted"/>
<feature type="transmembrane region" description="Helical" evidence="2">
    <location>
        <begin position="25"/>
        <end position="46"/>
    </location>
</feature>
<evidence type="ECO:0000256" key="2">
    <source>
        <dbReference type="SAM" id="Phobius"/>
    </source>
</evidence>
<dbReference type="PANTHER" id="PTHR36933:SF1">
    <property type="entry name" value="SLL0788 PROTEIN"/>
    <property type="match status" value="1"/>
</dbReference>
<organism evidence="4 5">
    <name type="scientific">Micromonospora viridifaciens</name>
    <dbReference type="NCBI Taxonomy" id="1881"/>
    <lineage>
        <taxon>Bacteria</taxon>
        <taxon>Bacillati</taxon>
        <taxon>Actinomycetota</taxon>
        <taxon>Actinomycetes</taxon>
        <taxon>Micromonosporales</taxon>
        <taxon>Micromonosporaceae</taxon>
        <taxon>Micromonospora</taxon>
    </lineage>
</organism>
<evidence type="ECO:0000313" key="5">
    <source>
        <dbReference type="Proteomes" id="UP000198242"/>
    </source>
</evidence>
<name>A0A1C4XEY5_MICVI</name>
<gene>
    <name evidence="4" type="ORF">GA0074695_3248</name>
</gene>
<dbReference type="EMBL" id="LT607411">
    <property type="protein sequence ID" value="SCF07073.1"/>
    <property type="molecule type" value="Genomic_DNA"/>
</dbReference>
<dbReference type="Gene3D" id="1.20.1260.10">
    <property type="match status" value="1"/>
</dbReference>
<feature type="region of interest" description="Disordered" evidence="1">
    <location>
        <begin position="53"/>
        <end position="75"/>
    </location>
</feature>
<dbReference type="Proteomes" id="UP000198242">
    <property type="component" value="Chromosome I"/>
</dbReference>
<keyword evidence="2" id="KW-0472">Membrane</keyword>
<accession>A0A1C4XEY5</accession>
<keyword evidence="5" id="KW-1185">Reference proteome</keyword>
<evidence type="ECO:0000259" key="3">
    <source>
        <dbReference type="Pfam" id="PF03713"/>
    </source>
</evidence>
<dbReference type="InterPro" id="IPR005183">
    <property type="entry name" value="DUF305_CopM-like"/>
</dbReference>
<feature type="domain" description="DUF305" evidence="3">
    <location>
        <begin position="90"/>
        <end position="238"/>
    </location>
</feature>
<dbReference type="PANTHER" id="PTHR36933">
    <property type="entry name" value="SLL0788 PROTEIN"/>
    <property type="match status" value="1"/>
</dbReference>
<evidence type="ECO:0000256" key="1">
    <source>
        <dbReference type="SAM" id="MobiDB-lite"/>
    </source>
</evidence>
<reference evidence="5" key="1">
    <citation type="submission" date="2016-06" db="EMBL/GenBank/DDBJ databases">
        <authorList>
            <person name="Varghese N."/>
            <person name="Submissions Spin"/>
        </authorList>
    </citation>
    <scope>NUCLEOTIDE SEQUENCE [LARGE SCALE GENOMIC DNA]</scope>
    <source>
        <strain evidence="5">DSM 43909</strain>
    </source>
</reference>
<keyword evidence="2" id="KW-1133">Transmembrane helix</keyword>
<dbReference type="Pfam" id="PF03713">
    <property type="entry name" value="DUF305"/>
    <property type="match status" value="1"/>
</dbReference>
<protein>
    <submittedName>
        <fullName evidence="4">Uncharacterized conserved protein, DUF305 family</fullName>
    </submittedName>
</protein>
<sequence>MRHYGFTSAQLKLDRYVNMPLSRRLIISAVVATVAVGSGVAAVALWTDSDPPYRPPSSHVVQPGAPGQPGKTLSGGEVAQVSPPGFTAADTLFIEGMIPHHAQALEMTALLPGRTTNPDLALLAKRIDVSQRDEIARMQRWLEERGVPSRGPHTGHAGHDKLMPGMLTAEQLDQLKKARGAEFDRLFLTFMIRHHQGALAMVEELYATGGGLEPATDQFAREVNADQSIEIQRMQEMLAKMR</sequence>
<evidence type="ECO:0000313" key="4">
    <source>
        <dbReference type="EMBL" id="SCF07073.1"/>
    </source>
</evidence>
<dbReference type="InterPro" id="IPR012347">
    <property type="entry name" value="Ferritin-like"/>
</dbReference>
<keyword evidence="2" id="KW-0812">Transmembrane</keyword>
<dbReference type="AlphaFoldDB" id="A0A1C4XEY5"/>